<evidence type="ECO:0000256" key="4">
    <source>
        <dbReference type="ARBA" id="ARBA00023172"/>
    </source>
</evidence>
<dbReference type="Pfam" id="PF22022">
    <property type="entry name" value="Phage_int_M"/>
    <property type="match status" value="1"/>
</dbReference>
<name>Q72BV7_NITV2</name>
<protein>
    <submittedName>
        <fullName evidence="8">Site-specific recombinase, phage integrase family</fullName>
    </submittedName>
</protein>
<dbReference type="Gene3D" id="1.10.150.130">
    <property type="match status" value="1"/>
</dbReference>
<dbReference type="EnsemblBacteria" id="AAS96005">
    <property type="protein sequence ID" value="AAS96005"/>
    <property type="gene ID" value="DVU_1527"/>
</dbReference>
<dbReference type="eggNOG" id="COG0582">
    <property type="taxonomic scope" value="Bacteria"/>
</dbReference>
<keyword evidence="9" id="KW-1185">Reference proteome</keyword>
<dbReference type="OrthoDB" id="9775880at2"/>
<dbReference type="HOGENOM" id="CLU_027562_0_0_7"/>
<dbReference type="PROSITE" id="PS51898">
    <property type="entry name" value="TYR_RECOMBINASE"/>
    <property type="match status" value="1"/>
</dbReference>
<dbReference type="InterPro" id="IPR038488">
    <property type="entry name" value="Integrase_DNA-bd_sf"/>
</dbReference>
<dbReference type="PANTHER" id="PTHR30629">
    <property type="entry name" value="PROPHAGE INTEGRASE"/>
    <property type="match status" value="1"/>
</dbReference>
<keyword evidence="4" id="KW-0233">DNA recombination</keyword>
<dbReference type="PhylomeDB" id="Q72BV7"/>
<dbReference type="Proteomes" id="UP000002194">
    <property type="component" value="Chromosome"/>
</dbReference>
<dbReference type="InterPro" id="IPR011010">
    <property type="entry name" value="DNA_brk_join_enz"/>
</dbReference>
<comment type="similarity">
    <text evidence="1">Belongs to the 'phage' integrase family.</text>
</comment>
<evidence type="ECO:0000256" key="5">
    <source>
        <dbReference type="PROSITE-ProRule" id="PRU01248"/>
    </source>
</evidence>
<feature type="domain" description="Tyr recombinase" evidence="6">
    <location>
        <begin position="199"/>
        <end position="380"/>
    </location>
</feature>
<dbReference type="KEGG" id="dvu:DVU_1527"/>
<evidence type="ECO:0000256" key="1">
    <source>
        <dbReference type="ARBA" id="ARBA00008857"/>
    </source>
</evidence>
<accession>Q72BV7</accession>
<dbReference type="InterPro" id="IPR050808">
    <property type="entry name" value="Phage_Integrase"/>
</dbReference>
<gene>
    <name evidence="8" type="ordered locus">DVU_1527</name>
</gene>
<feature type="domain" description="Core-binding (CB)" evidence="7">
    <location>
        <begin position="94"/>
        <end position="175"/>
    </location>
</feature>
<dbReference type="Pfam" id="PF13356">
    <property type="entry name" value="Arm-DNA-bind_3"/>
    <property type="match status" value="1"/>
</dbReference>
<dbReference type="Gene3D" id="3.30.160.390">
    <property type="entry name" value="Integrase, DNA-binding domain"/>
    <property type="match status" value="1"/>
</dbReference>
<evidence type="ECO:0000259" key="7">
    <source>
        <dbReference type="PROSITE" id="PS51900"/>
    </source>
</evidence>
<organism evidence="8 9">
    <name type="scientific">Nitratidesulfovibrio vulgaris (strain ATCC 29579 / DSM 644 / CCUG 34227 / NCIMB 8303 / VKM B-1760 / Hildenborough)</name>
    <name type="common">Desulfovibrio vulgaris</name>
    <dbReference type="NCBI Taxonomy" id="882"/>
    <lineage>
        <taxon>Bacteria</taxon>
        <taxon>Pseudomonadati</taxon>
        <taxon>Thermodesulfobacteriota</taxon>
        <taxon>Desulfovibrionia</taxon>
        <taxon>Desulfovibrionales</taxon>
        <taxon>Desulfovibrionaceae</taxon>
        <taxon>Nitratidesulfovibrio</taxon>
    </lineage>
</organism>
<dbReference type="Gene3D" id="1.10.443.10">
    <property type="entry name" value="Intergrase catalytic core"/>
    <property type="match status" value="1"/>
</dbReference>
<dbReference type="InterPro" id="IPR044068">
    <property type="entry name" value="CB"/>
</dbReference>
<dbReference type="EMBL" id="AE017285">
    <property type="protein sequence ID" value="AAS96005.1"/>
    <property type="molecule type" value="Genomic_DNA"/>
</dbReference>
<proteinExistence type="inferred from homology"/>
<evidence type="ECO:0000256" key="3">
    <source>
        <dbReference type="ARBA" id="ARBA00023125"/>
    </source>
</evidence>
<dbReference type="InterPro" id="IPR025166">
    <property type="entry name" value="Integrase_DNA_bind_dom"/>
</dbReference>
<evidence type="ECO:0000256" key="2">
    <source>
        <dbReference type="ARBA" id="ARBA00022908"/>
    </source>
</evidence>
<dbReference type="PATRIC" id="fig|882.5.peg.1405"/>
<dbReference type="Pfam" id="PF00589">
    <property type="entry name" value="Phage_integrase"/>
    <property type="match status" value="1"/>
</dbReference>
<dbReference type="PROSITE" id="PS51900">
    <property type="entry name" value="CB"/>
    <property type="match status" value="1"/>
</dbReference>
<evidence type="ECO:0000313" key="9">
    <source>
        <dbReference type="Proteomes" id="UP000002194"/>
    </source>
</evidence>
<reference evidence="8 9" key="1">
    <citation type="journal article" date="2004" name="Nat. Biotechnol.">
        <title>The genome sequence of the anaerobic, sulfate-reducing bacterium Desulfovibrio vulgaris Hildenborough.</title>
        <authorList>
            <person name="Heidelberg J.F."/>
            <person name="Seshadri R."/>
            <person name="Haveman S.A."/>
            <person name="Hemme C.L."/>
            <person name="Paulsen I.T."/>
            <person name="Kolonay J.F."/>
            <person name="Eisen J.A."/>
            <person name="Ward N."/>
            <person name="Methe B."/>
            <person name="Brinkac L.M."/>
            <person name="Daugherty S.C."/>
            <person name="Deboy R.T."/>
            <person name="Dodson R.J."/>
            <person name="Durkin A.S."/>
            <person name="Madupu R."/>
            <person name="Nelson W.C."/>
            <person name="Sullivan S.A."/>
            <person name="Fouts D."/>
            <person name="Haft D.H."/>
            <person name="Selengut J."/>
            <person name="Peterson J.D."/>
            <person name="Davidsen T.M."/>
            <person name="Zafar N."/>
            <person name="Zhou L."/>
            <person name="Radune D."/>
            <person name="Dimitrov G."/>
            <person name="Hance M."/>
            <person name="Tran K."/>
            <person name="Khouri H."/>
            <person name="Gill J."/>
            <person name="Utterback T.R."/>
            <person name="Feldblyum T.V."/>
            <person name="Wall J.D."/>
            <person name="Voordouw G."/>
            <person name="Fraser C.M."/>
        </authorList>
    </citation>
    <scope>NUCLEOTIDE SEQUENCE [LARGE SCALE GENOMIC DNA]</scope>
    <source>
        <strain evidence="9">ATCC 29579 / DSM 644 / NCIMB 8303 / VKM B-1760 / Hildenborough</strain>
    </source>
</reference>
<evidence type="ECO:0000313" key="8">
    <source>
        <dbReference type="EMBL" id="AAS96005.1"/>
    </source>
</evidence>
<evidence type="ECO:0000259" key="6">
    <source>
        <dbReference type="PROSITE" id="PS51898"/>
    </source>
</evidence>
<dbReference type="GO" id="GO:0003677">
    <property type="term" value="F:DNA binding"/>
    <property type="evidence" value="ECO:0007669"/>
    <property type="project" value="UniProtKB-UniRule"/>
</dbReference>
<dbReference type="PANTHER" id="PTHR30629:SF2">
    <property type="entry name" value="PROPHAGE INTEGRASE INTS-RELATED"/>
    <property type="match status" value="1"/>
</dbReference>
<dbReference type="GO" id="GO:0006310">
    <property type="term" value="P:DNA recombination"/>
    <property type="evidence" value="ECO:0007669"/>
    <property type="project" value="UniProtKB-KW"/>
</dbReference>
<dbReference type="RefSeq" id="WP_010938819.1">
    <property type="nucleotide sequence ID" value="NC_002937.3"/>
</dbReference>
<keyword evidence="2" id="KW-0229">DNA integration</keyword>
<dbReference type="SMR" id="Q72BV7"/>
<dbReference type="CDD" id="cd00801">
    <property type="entry name" value="INT_P4_C"/>
    <property type="match status" value="1"/>
</dbReference>
<dbReference type="AlphaFoldDB" id="Q72BV7"/>
<dbReference type="InterPro" id="IPR013762">
    <property type="entry name" value="Integrase-like_cat_sf"/>
</dbReference>
<dbReference type="SUPFAM" id="SSF56349">
    <property type="entry name" value="DNA breaking-rejoining enzymes"/>
    <property type="match status" value="1"/>
</dbReference>
<dbReference type="InterPro" id="IPR010998">
    <property type="entry name" value="Integrase_recombinase_N"/>
</dbReference>
<sequence length="397" mass="44806">MLTDIKARAAKPAEKVYRLYDGGGMYLEVPPSGNKRWRLKYRVNGKEKRLSLGVYPNVGLKEAREKRDELRRLIAEGIDPAAQRCPQKVAPTADSFEMVAREWMDLRSPAWAPRHLSTTCQRLEAYIFPHIGPLPIDQIGPLDVLNALRIVEKRGAVEAARKTLSICSQVFRYAVASARIQSDPCRDLRGALKTRQPGHYAAIVDPKDVGALMRAIDGYSGAMVVRCALRFLALTFVRPGELRAAEWNEFDMERRIWTIPAHKMKKRREHIVPLSTQALAVLRDVRATAPRLNSPMVFQSVRLRSDRGLSENTLLVALRSLGYGQGTMTAHGFRAMASSLLNGLGYNPDVIERQLAHIEGNKIRAAYHRTEYLEERTAMMQAYADYLDSLRDSMPPR</sequence>
<dbReference type="InterPro" id="IPR002104">
    <property type="entry name" value="Integrase_catalytic"/>
</dbReference>
<dbReference type="PaxDb" id="882-DVU_1527"/>
<dbReference type="GO" id="GO:0015074">
    <property type="term" value="P:DNA integration"/>
    <property type="evidence" value="ECO:0007669"/>
    <property type="project" value="UniProtKB-KW"/>
</dbReference>
<keyword evidence="3 5" id="KW-0238">DNA-binding</keyword>
<dbReference type="InterPro" id="IPR053876">
    <property type="entry name" value="Phage_int_M"/>
</dbReference>